<dbReference type="InterPro" id="IPR021214">
    <property type="entry name" value="DUF2568"/>
</dbReference>
<dbReference type="KEGG" id="stri:C7M71_002195"/>
<keyword evidence="1" id="KW-0472">Membrane</keyword>
<dbReference type="Pfam" id="PF10823">
    <property type="entry name" value="DUF2568"/>
    <property type="match status" value="1"/>
</dbReference>
<keyword evidence="1" id="KW-1133">Transmembrane helix</keyword>
<evidence type="ECO:0000256" key="1">
    <source>
        <dbReference type="SAM" id="Phobius"/>
    </source>
</evidence>
<evidence type="ECO:0000313" key="2">
    <source>
        <dbReference type="EMBL" id="AXI76462.1"/>
    </source>
</evidence>
<dbReference type="RefSeq" id="WP_114914134.1">
    <property type="nucleotide sequence ID" value="NZ_CP031264.1"/>
</dbReference>
<dbReference type="AlphaFoldDB" id="A0A345SRV7"/>
<evidence type="ECO:0000313" key="3">
    <source>
        <dbReference type="Proteomes" id="UP000249340"/>
    </source>
</evidence>
<name>A0A345SRV7_9ACTN</name>
<reference evidence="3" key="1">
    <citation type="submission" date="2018-07" db="EMBL/GenBank/DDBJ databases">
        <title>Streptacidiphilus bronchialis DSM 106435 chromosome.</title>
        <authorList>
            <person name="Batra D."/>
            <person name="Gulvik C.A."/>
        </authorList>
    </citation>
    <scope>NUCLEOTIDE SEQUENCE [LARGE SCALE GENOMIC DNA]</scope>
    <source>
        <strain evidence="3">DSM 106435</strain>
    </source>
</reference>
<feature type="transmembrane region" description="Helical" evidence="1">
    <location>
        <begin position="38"/>
        <end position="59"/>
    </location>
</feature>
<dbReference type="EMBL" id="CP031264">
    <property type="protein sequence ID" value="AXI76462.1"/>
    <property type="molecule type" value="Genomic_DNA"/>
</dbReference>
<accession>A0A345SRV7</accession>
<proteinExistence type="predicted"/>
<feature type="transmembrane region" description="Helical" evidence="1">
    <location>
        <begin position="95"/>
        <end position="117"/>
    </location>
</feature>
<protein>
    <submittedName>
        <fullName evidence="2">DUF2568 domain-containing protein</fullName>
    </submittedName>
</protein>
<sequence length="126" mass="12570">MRAAATALNLALRFLLELCALAALGYGGFDGYNLGGPLPLRIALAAVLPSAAALLWGRYAAPRAPVRRSPAAWLATQLAVMGAAVAALAATGHPLLAGVFAAVLVANTAALATLGAWHPPRPGAPG</sequence>
<organism evidence="2 3">
    <name type="scientific">Peterkaempfera bronchialis</name>
    <dbReference type="NCBI Taxonomy" id="2126346"/>
    <lineage>
        <taxon>Bacteria</taxon>
        <taxon>Bacillati</taxon>
        <taxon>Actinomycetota</taxon>
        <taxon>Actinomycetes</taxon>
        <taxon>Kitasatosporales</taxon>
        <taxon>Streptomycetaceae</taxon>
        <taxon>Peterkaempfera</taxon>
    </lineage>
</organism>
<keyword evidence="1" id="KW-0812">Transmembrane</keyword>
<feature type="transmembrane region" description="Helical" evidence="1">
    <location>
        <begin position="71"/>
        <end position="89"/>
    </location>
</feature>
<gene>
    <name evidence="2" type="ORF">C7M71_002195</name>
</gene>
<dbReference type="Proteomes" id="UP000249340">
    <property type="component" value="Chromosome"/>
</dbReference>
<keyword evidence="3" id="KW-1185">Reference proteome</keyword>